<keyword evidence="1" id="KW-1133">Transmembrane helix</keyword>
<keyword evidence="1" id="KW-0812">Transmembrane</keyword>
<reference evidence="2" key="1">
    <citation type="submission" date="2020-05" db="UniProtKB">
        <authorList>
            <consortium name="EnsemblMetazoa"/>
        </authorList>
    </citation>
    <scope>IDENTIFICATION</scope>
    <source>
        <strain evidence="2">TTRI</strain>
    </source>
</reference>
<protein>
    <submittedName>
        <fullName evidence="2">Uncharacterized protein</fullName>
    </submittedName>
</protein>
<dbReference type="AlphaFoldDB" id="A0A1A9UD35"/>
<name>A0A1A9UD35_GLOAU</name>
<feature type="transmembrane region" description="Helical" evidence="1">
    <location>
        <begin position="81"/>
        <end position="101"/>
    </location>
</feature>
<sequence length="138" mass="15651">MPDGPPGAVATVCYGLLLLLLHFPSRTSTLYFTKGQDERKRKNITFLAIKNRDLRFSKACTNRQEEVLLKYGLGRALTGELVFPLLFLFSFSLSYCLYVYAQEIGNTTPVNYPESFTKNFEISIVKTNSQTTAYLKSE</sequence>
<keyword evidence="3" id="KW-1185">Reference proteome</keyword>
<evidence type="ECO:0000313" key="3">
    <source>
        <dbReference type="Proteomes" id="UP000078200"/>
    </source>
</evidence>
<feature type="transmembrane region" description="Helical" evidence="1">
    <location>
        <begin position="6"/>
        <end position="24"/>
    </location>
</feature>
<evidence type="ECO:0000313" key="2">
    <source>
        <dbReference type="EnsemblMetazoa" id="GAUT000438-PA"/>
    </source>
</evidence>
<organism evidence="2 3">
    <name type="scientific">Glossina austeni</name>
    <name type="common">Savannah tsetse fly</name>
    <dbReference type="NCBI Taxonomy" id="7395"/>
    <lineage>
        <taxon>Eukaryota</taxon>
        <taxon>Metazoa</taxon>
        <taxon>Ecdysozoa</taxon>
        <taxon>Arthropoda</taxon>
        <taxon>Hexapoda</taxon>
        <taxon>Insecta</taxon>
        <taxon>Pterygota</taxon>
        <taxon>Neoptera</taxon>
        <taxon>Endopterygota</taxon>
        <taxon>Diptera</taxon>
        <taxon>Brachycera</taxon>
        <taxon>Muscomorpha</taxon>
        <taxon>Hippoboscoidea</taxon>
        <taxon>Glossinidae</taxon>
        <taxon>Glossina</taxon>
    </lineage>
</organism>
<evidence type="ECO:0000256" key="1">
    <source>
        <dbReference type="SAM" id="Phobius"/>
    </source>
</evidence>
<accession>A0A1A9UD35</accession>
<keyword evidence="1" id="KW-0472">Membrane</keyword>
<dbReference type="Proteomes" id="UP000078200">
    <property type="component" value="Unassembled WGS sequence"/>
</dbReference>
<dbReference type="VEuPathDB" id="VectorBase:GAUT000438"/>
<proteinExistence type="predicted"/>
<dbReference type="EnsemblMetazoa" id="GAUT000438-RA">
    <property type="protein sequence ID" value="GAUT000438-PA"/>
    <property type="gene ID" value="GAUT000438"/>
</dbReference>